<evidence type="ECO:0000313" key="3">
    <source>
        <dbReference type="Proteomes" id="UP001596175"/>
    </source>
</evidence>
<sequence length="74" mass="8487">MNDYDTITTEERWCSTEEVAAMLGLDPSTLRRWRTHEPIQGPPFSRLSPRLTLYSLADVRAWLAARRIDPGRAA</sequence>
<dbReference type="InterPro" id="IPR036388">
    <property type="entry name" value="WH-like_DNA-bd_sf"/>
</dbReference>
<evidence type="ECO:0000259" key="1">
    <source>
        <dbReference type="Pfam" id="PF12728"/>
    </source>
</evidence>
<organism evidence="2 3">
    <name type="scientific">Actinomycetospora rhizophila</name>
    <dbReference type="NCBI Taxonomy" id="1416876"/>
    <lineage>
        <taxon>Bacteria</taxon>
        <taxon>Bacillati</taxon>
        <taxon>Actinomycetota</taxon>
        <taxon>Actinomycetes</taxon>
        <taxon>Pseudonocardiales</taxon>
        <taxon>Pseudonocardiaceae</taxon>
        <taxon>Actinomycetospora</taxon>
    </lineage>
</organism>
<dbReference type="InterPro" id="IPR009061">
    <property type="entry name" value="DNA-bd_dom_put_sf"/>
</dbReference>
<evidence type="ECO:0000313" key="2">
    <source>
        <dbReference type="EMBL" id="MFC5139777.1"/>
    </source>
</evidence>
<dbReference type="InterPro" id="IPR041657">
    <property type="entry name" value="HTH_17"/>
</dbReference>
<dbReference type="EMBL" id="JBHSKG010000008">
    <property type="protein sequence ID" value="MFC5139777.1"/>
    <property type="molecule type" value="Genomic_DNA"/>
</dbReference>
<dbReference type="Pfam" id="PF12728">
    <property type="entry name" value="HTH_17"/>
    <property type="match status" value="1"/>
</dbReference>
<dbReference type="RefSeq" id="WP_378021960.1">
    <property type="nucleotide sequence ID" value="NZ_JBHSKG010000008.1"/>
</dbReference>
<keyword evidence="3" id="KW-1185">Reference proteome</keyword>
<feature type="domain" description="Helix-turn-helix" evidence="1">
    <location>
        <begin position="13"/>
        <end position="67"/>
    </location>
</feature>
<name>A0ABV9ZF83_9PSEU</name>
<proteinExistence type="predicted"/>
<reference evidence="3" key="1">
    <citation type="journal article" date="2019" name="Int. J. Syst. Evol. Microbiol.">
        <title>The Global Catalogue of Microorganisms (GCM) 10K type strain sequencing project: providing services to taxonomists for standard genome sequencing and annotation.</title>
        <authorList>
            <consortium name="The Broad Institute Genomics Platform"/>
            <consortium name="The Broad Institute Genome Sequencing Center for Infectious Disease"/>
            <person name="Wu L."/>
            <person name="Ma J."/>
        </authorList>
    </citation>
    <scope>NUCLEOTIDE SEQUENCE [LARGE SCALE GENOMIC DNA]</scope>
    <source>
        <strain evidence="3">XZYJ18</strain>
    </source>
</reference>
<dbReference type="Proteomes" id="UP001596175">
    <property type="component" value="Unassembled WGS sequence"/>
</dbReference>
<dbReference type="SUPFAM" id="SSF46955">
    <property type="entry name" value="Putative DNA-binding domain"/>
    <property type="match status" value="1"/>
</dbReference>
<accession>A0ABV9ZF83</accession>
<protein>
    <submittedName>
        <fullName evidence="2">Helix-turn-helix transcriptional regulator</fullName>
    </submittedName>
</protein>
<gene>
    <name evidence="2" type="ORF">ACFPK1_16170</name>
</gene>
<comment type="caution">
    <text evidence="2">The sequence shown here is derived from an EMBL/GenBank/DDBJ whole genome shotgun (WGS) entry which is preliminary data.</text>
</comment>
<dbReference type="Gene3D" id="1.10.10.10">
    <property type="entry name" value="Winged helix-like DNA-binding domain superfamily/Winged helix DNA-binding domain"/>
    <property type="match status" value="1"/>
</dbReference>